<dbReference type="InterPro" id="IPR016154">
    <property type="entry name" value="Heat_shock_Hsp33_C"/>
</dbReference>
<comment type="PTM">
    <text evidence="6">Under oxidizing conditions two disulfide bonds are formed involving the reactive cysteines. Under reducing conditions zinc is bound to the reactive cysteines and the protein is inactive.</text>
</comment>
<dbReference type="GO" id="GO:0044183">
    <property type="term" value="F:protein folding chaperone"/>
    <property type="evidence" value="ECO:0007669"/>
    <property type="project" value="TreeGrafter"/>
</dbReference>
<feature type="disulfide bond" description="Redox-active" evidence="6">
    <location>
        <begin position="267"/>
        <end position="270"/>
    </location>
</feature>
<proteinExistence type="inferred from homology"/>
<keyword evidence="4 6" id="KW-0143">Chaperone</keyword>
<dbReference type="Gene3D" id="3.55.30.10">
    <property type="entry name" value="Hsp33 domain"/>
    <property type="match status" value="1"/>
</dbReference>
<dbReference type="EMBL" id="FWPT01000004">
    <property type="protein sequence ID" value="SMA45638.1"/>
    <property type="molecule type" value="Genomic_DNA"/>
</dbReference>
<dbReference type="Pfam" id="PF01430">
    <property type="entry name" value="HSP33"/>
    <property type="match status" value="1"/>
</dbReference>
<dbReference type="InterPro" id="IPR023212">
    <property type="entry name" value="Hsp33_helix_hairpin_bin_dom_sf"/>
</dbReference>
<evidence type="ECO:0000256" key="1">
    <source>
        <dbReference type="ARBA" id="ARBA00022490"/>
    </source>
</evidence>
<dbReference type="GO" id="GO:0051082">
    <property type="term" value="F:unfolded protein binding"/>
    <property type="evidence" value="ECO:0007669"/>
    <property type="project" value="UniProtKB-UniRule"/>
</dbReference>
<dbReference type="Proteomes" id="UP000196573">
    <property type="component" value="Unassembled WGS sequence"/>
</dbReference>
<evidence type="ECO:0000256" key="3">
    <source>
        <dbReference type="ARBA" id="ARBA00023157"/>
    </source>
</evidence>
<evidence type="ECO:0000313" key="8">
    <source>
        <dbReference type="Proteomes" id="UP000196573"/>
    </source>
</evidence>
<organism evidence="7 8">
    <name type="scientific">Parendozoicomonas haliclonae</name>
    <dbReference type="NCBI Taxonomy" id="1960125"/>
    <lineage>
        <taxon>Bacteria</taxon>
        <taxon>Pseudomonadati</taxon>
        <taxon>Pseudomonadota</taxon>
        <taxon>Gammaproteobacteria</taxon>
        <taxon>Oceanospirillales</taxon>
        <taxon>Endozoicomonadaceae</taxon>
        <taxon>Parendozoicomonas</taxon>
    </lineage>
</organism>
<protein>
    <recommendedName>
        <fullName evidence="6">33 kDa chaperonin</fullName>
    </recommendedName>
    <alternativeName>
        <fullName evidence="6">Heat shock protein 33 homolog</fullName>
        <shortName evidence="6">HSP33</shortName>
    </alternativeName>
</protein>
<name>A0A1X7AJJ7_9GAMM</name>
<gene>
    <name evidence="6 7" type="primary">hslO</name>
    <name evidence="7" type="ORF">EHSB41UT_01968</name>
</gene>
<dbReference type="PIRSF" id="PIRSF005261">
    <property type="entry name" value="Heat_shock_Hsp33"/>
    <property type="match status" value="1"/>
</dbReference>
<dbReference type="SUPFAM" id="SSF64397">
    <property type="entry name" value="Hsp33 domain"/>
    <property type="match status" value="1"/>
</dbReference>
<dbReference type="SUPFAM" id="SSF118352">
    <property type="entry name" value="HSP33 redox switch-like"/>
    <property type="match status" value="1"/>
</dbReference>
<evidence type="ECO:0000256" key="6">
    <source>
        <dbReference type="HAMAP-Rule" id="MF_00117"/>
    </source>
</evidence>
<dbReference type="InterPro" id="IPR000397">
    <property type="entry name" value="Heat_shock_Hsp33"/>
</dbReference>
<keyword evidence="3 6" id="KW-1015">Disulfide bond</keyword>
<dbReference type="GO" id="GO:0005737">
    <property type="term" value="C:cytoplasm"/>
    <property type="evidence" value="ECO:0007669"/>
    <property type="project" value="UniProtKB-SubCell"/>
</dbReference>
<dbReference type="RefSeq" id="WP_087109328.1">
    <property type="nucleotide sequence ID" value="NZ_CBCSCN010000002.1"/>
</dbReference>
<dbReference type="Gene3D" id="1.10.287.480">
    <property type="entry name" value="helix hairpin bin"/>
    <property type="match status" value="1"/>
</dbReference>
<dbReference type="AlphaFoldDB" id="A0A1X7AJJ7"/>
<evidence type="ECO:0000313" key="7">
    <source>
        <dbReference type="EMBL" id="SMA45638.1"/>
    </source>
</evidence>
<keyword evidence="1 6" id="KW-0963">Cytoplasm</keyword>
<evidence type="ECO:0000256" key="5">
    <source>
        <dbReference type="ARBA" id="ARBA00023284"/>
    </source>
</evidence>
<keyword evidence="5 6" id="KW-0676">Redox-active center</keyword>
<sequence>MMQTDVAQRFIFDNTDIRGERVQLNASLQEALAPHAYPQMIKELLGELAAAAVLLSTTLKFEGRMTLQARSSGPVSLLMVECTDQRTFRGIARWDDEQLTPTTTGLHALLPDGHLVITIDPVKGARYQGLVALEGENLAESLSSYFAQSEQLPTRLWLSCDGNQAGGFLLQALPASKDADAKTTAERWQHVTFLADTLKQDELQSLPTVDLLHRLYHEEEDVRLFDAQEVKYVCNCSRERTGNALATVAPADLREMLEEQGQIDMDCQFCNTRYTFTEQDVASLLGEGETRH</sequence>
<dbReference type="HAMAP" id="MF_00117">
    <property type="entry name" value="HslO"/>
    <property type="match status" value="1"/>
</dbReference>
<dbReference type="CDD" id="cd00498">
    <property type="entry name" value="Hsp33"/>
    <property type="match status" value="1"/>
</dbReference>
<dbReference type="GO" id="GO:0042026">
    <property type="term" value="P:protein refolding"/>
    <property type="evidence" value="ECO:0007669"/>
    <property type="project" value="TreeGrafter"/>
</dbReference>
<accession>A0A1X7AJJ7</accession>
<dbReference type="NCBIfam" id="NF001033">
    <property type="entry name" value="PRK00114.1"/>
    <property type="match status" value="1"/>
</dbReference>
<comment type="subcellular location">
    <subcellularLocation>
        <location evidence="6">Cytoplasm</location>
    </subcellularLocation>
</comment>
<reference evidence="7 8" key="1">
    <citation type="submission" date="2017-03" db="EMBL/GenBank/DDBJ databases">
        <authorList>
            <person name="Afonso C.L."/>
            <person name="Miller P.J."/>
            <person name="Scott M.A."/>
            <person name="Spackman E."/>
            <person name="Goraichik I."/>
            <person name="Dimitrov K.M."/>
            <person name="Suarez D.L."/>
            <person name="Swayne D.E."/>
        </authorList>
    </citation>
    <scope>NUCLEOTIDE SEQUENCE [LARGE SCALE GENOMIC DNA]</scope>
    <source>
        <strain evidence="7">SB41UT1</strain>
    </source>
</reference>
<evidence type="ECO:0000256" key="4">
    <source>
        <dbReference type="ARBA" id="ARBA00023186"/>
    </source>
</evidence>
<feature type="disulfide bond" description="Redox-active" evidence="6">
    <location>
        <begin position="234"/>
        <end position="236"/>
    </location>
</feature>
<evidence type="ECO:0000256" key="2">
    <source>
        <dbReference type="ARBA" id="ARBA00022833"/>
    </source>
</evidence>
<comment type="function">
    <text evidence="6">Redox regulated molecular chaperone. Protects both thermally unfolding and oxidatively damaged proteins from irreversible aggregation. Plays an important role in the bacterial defense system toward oxidative stress.</text>
</comment>
<dbReference type="Gene3D" id="3.90.1280.10">
    <property type="entry name" value="HSP33 redox switch-like"/>
    <property type="match status" value="1"/>
</dbReference>
<dbReference type="PANTHER" id="PTHR30111:SF1">
    <property type="entry name" value="33 KDA CHAPERONIN"/>
    <property type="match status" value="1"/>
</dbReference>
<dbReference type="OrthoDB" id="9793753at2"/>
<keyword evidence="2 6" id="KW-0862">Zinc</keyword>
<dbReference type="InterPro" id="IPR016153">
    <property type="entry name" value="Heat_shock_Hsp33_N"/>
</dbReference>
<keyword evidence="8" id="KW-1185">Reference proteome</keyword>
<comment type="similarity">
    <text evidence="6">Belongs to the HSP33 family.</text>
</comment>
<dbReference type="PANTHER" id="PTHR30111">
    <property type="entry name" value="33 KDA CHAPERONIN"/>
    <property type="match status" value="1"/>
</dbReference>